<accession>A0A8X6T998</accession>
<evidence type="ECO:0000313" key="1">
    <source>
        <dbReference type="EMBL" id="GFY22083.1"/>
    </source>
</evidence>
<dbReference type="Proteomes" id="UP000887159">
    <property type="component" value="Unassembled WGS sequence"/>
</dbReference>
<reference evidence="1" key="1">
    <citation type="submission" date="2020-08" db="EMBL/GenBank/DDBJ databases">
        <title>Multicomponent nature underlies the extraordinary mechanical properties of spider dragline silk.</title>
        <authorList>
            <person name="Kono N."/>
            <person name="Nakamura H."/>
            <person name="Mori M."/>
            <person name="Yoshida Y."/>
            <person name="Ohtoshi R."/>
            <person name="Malay A.D."/>
            <person name="Moran D.A.P."/>
            <person name="Tomita M."/>
            <person name="Numata K."/>
            <person name="Arakawa K."/>
        </authorList>
    </citation>
    <scope>NUCLEOTIDE SEQUENCE</scope>
</reference>
<evidence type="ECO:0000313" key="2">
    <source>
        <dbReference type="Proteomes" id="UP000887159"/>
    </source>
</evidence>
<gene>
    <name evidence="1" type="primary">AVEN_232145_1</name>
    <name evidence="1" type="ORF">TNCV_3297271</name>
</gene>
<name>A0A8X6T998_TRICX</name>
<comment type="caution">
    <text evidence="1">The sequence shown here is derived from an EMBL/GenBank/DDBJ whole genome shotgun (WGS) entry which is preliminary data.</text>
</comment>
<protein>
    <submittedName>
        <fullName evidence="1">Uncharacterized protein</fullName>
    </submittedName>
</protein>
<dbReference type="AlphaFoldDB" id="A0A8X6T998"/>
<keyword evidence="2" id="KW-1185">Reference proteome</keyword>
<dbReference type="EMBL" id="BMAU01021359">
    <property type="protein sequence ID" value="GFY22083.1"/>
    <property type="molecule type" value="Genomic_DNA"/>
</dbReference>
<proteinExistence type="predicted"/>
<sequence length="84" mass="9965">MIQKKFWFREFKAWNFRIDDEPRSIEVDSAQLKQVIDQDRSVSTRTIALELDVCQKILVNPRKRINLNGLFCSAQRSKEREHSG</sequence>
<organism evidence="1 2">
    <name type="scientific">Trichonephila clavipes</name>
    <name type="common">Golden silk orbweaver</name>
    <name type="synonym">Nephila clavipes</name>
    <dbReference type="NCBI Taxonomy" id="2585209"/>
    <lineage>
        <taxon>Eukaryota</taxon>
        <taxon>Metazoa</taxon>
        <taxon>Ecdysozoa</taxon>
        <taxon>Arthropoda</taxon>
        <taxon>Chelicerata</taxon>
        <taxon>Arachnida</taxon>
        <taxon>Araneae</taxon>
        <taxon>Araneomorphae</taxon>
        <taxon>Entelegynae</taxon>
        <taxon>Araneoidea</taxon>
        <taxon>Nephilidae</taxon>
        <taxon>Trichonephila</taxon>
    </lineage>
</organism>